<name>A0A9W8YN99_9PEZI</name>
<feature type="region of interest" description="Disordered" evidence="1">
    <location>
        <begin position="226"/>
        <end position="256"/>
    </location>
</feature>
<keyword evidence="3" id="KW-1185">Reference proteome</keyword>
<organism evidence="2 3">
    <name type="scientific">Gnomoniopsis smithogilvyi</name>
    <dbReference type="NCBI Taxonomy" id="1191159"/>
    <lineage>
        <taxon>Eukaryota</taxon>
        <taxon>Fungi</taxon>
        <taxon>Dikarya</taxon>
        <taxon>Ascomycota</taxon>
        <taxon>Pezizomycotina</taxon>
        <taxon>Sordariomycetes</taxon>
        <taxon>Sordariomycetidae</taxon>
        <taxon>Diaporthales</taxon>
        <taxon>Gnomoniaceae</taxon>
        <taxon>Gnomoniopsis</taxon>
    </lineage>
</organism>
<feature type="compositionally biased region" description="Acidic residues" evidence="1">
    <location>
        <begin position="226"/>
        <end position="238"/>
    </location>
</feature>
<comment type="caution">
    <text evidence="2">The sequence shown here is derived from an EMBL/GenBank/DDBJ whole genome shotgun (WGS) entry which is preliminary data.</text>
</comment>
<accession>A0A9W8YN99</accession>
<dbReference type="AlphaFoldDB" id="A0A9W8YN99"/>
<evidence type="ECO:0000313" key="2">
    <source>
        <dbReference type="EMBL" id="KAJ4389007.1"/>
    </source>
</evidence>
<reference evidence="2" key="1">
    <citation type="submission" date="2022-10" db="EMBL/GenBank/DDBJ databases">
        <title>Tapping the CABI collections for fungal endophytes: first genome assemblies for Collariella, Neodidymelliopsis, Ascochyta clinopodiicola, Didymella pomorum, Didymosphaeria variabile, Neocosmospora piperis and Neocucurbitaria cava.</title>
        <authorList>
            <person name="Hill R."/>
        </authorList>
    </citation>
    <scope>NUCLEOTIDE SEQUENCE</scope>
    <source>
        <strain evidence="2">IMI 355082</strain>
    </source>
</reference>
<evidence type="ECO:0000256" key="1">
    <source>
        <dbReference type="SAM" id="MobiDB-lite"/>
    </source>
</evidence>
<feature type="compositionally biased region" description="Basic and acidic residues" evidence="1">
    <location>
        <begin position="1"/>
        <end position="14"/>
    </location>
</feature>
<dbReference type="Proteomes" id="UP001140453">
    <property type="component" value="Unassembled WGS sequence"/>
</dbReference>
<evidence type="ECO:0000313" key="3">
    <source>
        <dbReference type="Proteomes" id="UP001140453"/>
    </source>
</evidence>
<feature type="region of interest" description="Disordered" evidence="1">
    <location>
        <begin position="1"/>
        <end position="24"/>
    </location>
</feature>
<dbReference type="EMBL" id="JAPEVB010000004">
    <property type="protein sequence ID" value="KAJ4389007.1"/>
    <property type="molecule type" value="Genomic_DNA"/>
</dbReference>
<feature type="compositionally biased region" description="Basic and acidic residues" evidence="1">
    <location>
        <begin position="239"/>
        <end position="256"/>
    </location>
</feature>
<sequence length="256" mass="28497">MSQEPSAKRQRVDDGSLTSHAAPSFNQDRIDELSAKILALPPNTVQAIATAIVIQDPSGELASLIDLEHARFLELERERASKAISFAKYAGQADYILNEKYSRLSGSKQYDASGDVQAMLEAMLNAIVKRTKDVSAYATKKSAVETMRSIFETILDSGGIIGREVRNDCYDWDSKFLQVMGRFTEEELERLATEDGGAWVEQFRALVENASNYGVLKKLQESLDDLESYQAEEDEDGHEDEKEGIHYDAEGTKGED</sequence>
<dbReference type="OrthoDB" id="4364733at2759"/>
<gene>
    <name evidence="2" type="ORF">N0V93_006469</name>
</gene>
<protein>
    <submittedName>
        <fullName evidence="2">Uncharacterized protein</fullName>
    </submittedName>
</protein>
<proteinExistence type="predicted"/>